<feature type="site" description="Important for substrate specificity" evidence="9">
    <location>
        <position position="157"/>
    </location>
</feature>
<comment type="catalytic activity">
    <reaction evidence="9">
        <text>UTP + H2O = UMP + diphosphate + H(+)</text>
        <dbReference type="Rhea" id="RHEA:29395"/>
        <dbReference type="ChEBI" id="CHEBI:15377"/>
        <dbReference type="ChEBI" id="CHEBI:15378"/>
        <dbReference type="ChEBI" id="CHEBI:33019"/>
        <dbReference type="ChEBI" id="CHEBI:46398"/>
        <dbReference type="ChEBI" id="CHEBI:57865"/>
        <dbReference type="EC" id="3.6.1.9"/>
    </reaction>
</comment>
<evidence type="ECO:0000256" key="3">
    <source>
        <dbReference type="ARBA" id="ARBA00022490"/>
    </source>
</evidence>
<dbReference type="Pfam" id="PF02545">
    <property type="entry name" value="Maf"/>
    <property type="match status" value="1"/>
</dbReference>
<accession>A0A1M6P3Y9</accession>
<evidence type="ECO:0000313" key="11">
    <source>
        <dbReference type="Proteomes" id="UP000185812"/>
    </source>
</evidence>
<comment type="subcellular location">
    <subcellularLocation>
        <location evidence="2 9">Cytoplasm</location>
    </subcellularLocation>
</comment>
<evidence type="ECO:0000313" key="10">
    <source>
        <dbReference type="EMBL" id="SHK02612.1"/>
    </source>
</evidence>
<dbReference type="STRING" id="633813.SAMN04488087_0021"/>
<proteinExistence type="inferred from homology"/>
<dbReference type="FunFam" id="3.90.950.10:FF:000005">
    <property type="entry name" value="7-methyl-GTP pyrophosphatase"/>
    <property type="match status" value="1"/>
</dbReference>
<name>A0A1M6P3Y9_9BACT</name>
<dbReference type="Proteomes" id="UP000185812">
    <property type="component" value="Unassembled WGS sequence"/>
</dbReference>
<evidence type="ECO:0000256" key="2">
    <source>
        <dbReference type="ARBA" id="ARBA00004496"/>
    </source>
</evidence>
<comment type="function">
    <text evidence="7">Nucleoside triphosphate pyrophosphatase that hydrolyzes 7-methyl-GTP (m(7)GTP). May have a dual role in cell division arrest and in preventing the incorporation of modified nucleotides into cellular nucleic acids.</text>
</comment>
<comment type="similarity">
    <text evidence="9">Belongs to the Maf family. YhdE subfamily.</text>
</comment>
<dbReference type="GO" id="GO:0009117">
    <property type="term" value="P:nucleotide metabolic process"/>
    <property type="evidence" value="ECO:0007669"/>
    <property type="project" value="UniProtKB-KW"/>
</dbReference>
<dbReference type="GO" id="GO:0005737">
    <property type="term" value="C:cytoplasm"/>
    <property type="evidence" value="ECO:0007669"/>
    <property type="project" value="UniProtKB-SubCell"/>
</dbReference>
<comment type="catalytic activity">
    <reaction evidence="9">
        <text>dTTP + H2O = dTMP + diphosphate + H(+)</text>
        <dbReference type="Rhea" id="RHEA:28534"/>
        <dbReference type="ChEBI" id="CHEBI:15377"/>
        <dbReference type="ChEBI" id="CHEBI:15378"/>
        <dbReference type="ChEBI" id="CHEBI:33019"/>
        <dbReference type="ChEBI" id="CHEBI:37568"/>
        <dbReference type="ChEBI" id="CHEBI:63528"/>
        <dbReference type="EC" id="3.6.1.9"/>
    </reaction>
</comment>
<dbReference type="PIRSF" id="PIRSF006305">
    <property type="entry name" value="Maf"/>
    <property type="match status" value="1"/>
</dbReference>
<dbReference type="NCBIfam" id="TIGR00172">
    <property type="entry name" value="maf"/>
    <property type="match status" value="1"/>
</dbReference>
<keyword evidence="4 9" id="KW-0378">Hydrolase</keyword>
<comment type="caution">
    <text evidence="9">Lacks conserved residue(s) required for the propagation of feature annotation.</text>
</comment>
<dbReference type="GO" id="GO:0036221">
    <property type="term" value="F:UTP diphosphatase activity"/>
    <property type="evidence" value="ECO:0007669"/>
    <property type="project" value="RHEA"/>
</dbReference>
<feature type="active site" description="Proton acceptor" evidence="9">
    <location>
        <position position="72"/>
    </location>
</feature>
<evidence type="ECO:0000256" key="9">
    <source>
        <dbReference type="HAMAP-Rule" id="MF_00528"/>
    </source>
</evidence>
<evidence type="ECO:0000256" key="4">
    <source>
        <dbReference type="ARBA" id="ARBA00022801"/>
    </source>
</evidence>
<comment type="cofactor">
    <cofactor evidence="1 9">
        <name>a divalent metal cation</name>
        <dbReference type="ChEBI" id="CHEBI:60240"/>
    </cofactor>
</comment>
<dbReference type="AlphaFoldDB" id="A0A1M6P3Y9"/>
<dbReference type="HAMAP" id="MF_00528">
    <property type="entry name" value="Maf"/>
    <property type="match status" value="1"/>
</dbReference>
<dbReference type="PANTHER" id="PTHR43213">
    <property type="entry name" value="BIFUNCTIONAL DTTP/UTP PYROPHOSPHATASE/METHYLTRANSFERASE PROTEIN-RELATED"/>
    <property type="match status" value="1"/>
</dbReference>
<evidence type="ECO:0000256" key="1">
    <source>
        <dbReference type="ARBA" id="ARBA00001968"/>
    </source>
</evidence>
<dbReference type="InterPro" id="IPR029001">
    <property type="entry name" value="ITPase-like_fam"/>
</dbReference>
<keyword evidence="3 9" id="KW-0963">Cytoplasm</keyword>
<sequence length="197" mass="21971">MKLRVPLILASRSPRRRKLLAQLGLDFEVHPSDLDENATNHRLPEQLVEQLALEKARTVAARFPEALTLGADTIVVLDGMVLNKPADEAEARAMLRRLSGRTHTVYTGVALVHPASQRELVDYEATHVTFAPLSDAEIDAYVATGSPLDKAGAYGIQDDYGAVFIRRIEGDYYNVVGLPLHRLYRMLRNHFADLIED</sequence>
<dbReference type="GO" id="GO:0036218">
    <property type="term" value="F:dTTP diphosphatase activity"/>
    <property type="evidence" value="ECO:0007669"/>
    <property type="project" value="RHEA"/>
</dbReference>
<feature type="site" description="Important for substrate specificity" evidence="9">
    <location>
        <position position="73"/>
    </location>
</feature>
<evidence type="ECO:0000256" key="5">
    <source>
        <dbReference type="ARBA" id="ARBA00023080"/>
    </source>
</evidence>
<dbReference type="OrthoDB" id="9807767at2"/>
<dbReference type="InterPro" id="IPR003697">
    <property type="entry name" value="Maf-like"/>
</dbReference>
<dbReference type="PANTHER" id="PTHR43213:SF5">
    <property type="entry name" value="BIFUNCTIONAL DTTP_UTP PYROPHOSPHATASE_METHYLTRANSFERASE PROTEIN-RELATED"/>
    <property type="match status" value="1"/>
</dbReference>
<keyword evidence="11" id="KW-1185">Reference proteome</keyword>
<dbReference type="CDD" id="cd00555">
    <property type="entry name" value="Maf"/>
    <property type="match status" value="1"/>
</dbReference>
<protein>
    <recommendedName>
        <fullName evidence="9">dTTP/UTP pyrophosphatase</fullName>
        <shortName evidence="9">dTTPase/UTPase</shortName>
        <ecNumber evidence="9">3.6.1.9</ecNumber>
    </recommendedName>
    <alternativeName>
        <fullName evidence="9">Nucleoside triphosphate pyrophosphatase</fullName>
    </alternativeName>
    <alternativeName>
        <fullName evidence="9">Nucleotide pyrophosphatase</fullName>
        <shortName evidence="9">Nucleotide PPase</shortName>
    </alternativeName>
</protein>
<dbReference type="Gene3D" id="3.90.950.10">
    <property type="match status" value="1"/>
</dbReference>
<evidence type="ECO:0000256" key="6">
    <source>
        <dbReference type="ARBA" id="ARBA00050213"/>
    </source>
</evidence>
<feature type="site" description="Important for substrate specificity" evidence="9">
    <location>
        <position position="15"/>
    </location>
</feature>
<dbReference type="EC" id="3.6.1.9" evidence="9"/>
<dbReference type="RefSeq" id="WP_072713787.1">
    <property type="nucleotide sequence ID" value="NZ_FRAU01000001.1"/>
</dbReference>
<comment type="similarity">
    <text evidence="8">Belongs to the Maf family. YceF subfamily.</text>
</comment>
<reference evidence="11" key="1">
    <citation type="submission" date="2016-11" db="EMBL/GenBank/DDBJ databases">
        <authorList>
            <person name="Varghese N."/>
            <person name="Submissions S."/>
        </authorList>
    </citation>
    <scope>NUCLEOTIDE SEQUENCE [LARGE SCALE GENOMIC DNA]</scope>
    <source>
        <strain evidence="11">DSM 22212</strain>
    </source>
</reference>
<evidence type="ECO:0000256" key="8">
    <source>
        <dbReference type="ARBA" id="ARBA00060749"/>
    </source>
</evidence>
<comment type="function">
    <text evidence="9">Nucleoside triphosphate pyrophosphatase that hydrolyzes dTTP and UTP. May have a dual role in cell division arrest and in preventing the incorporation of modified nucleotides into cellular nucleic acids.</text>
</comment>
<gene>
    <name evidence="10" type="ORF">SAMN04488087_0021</name>
</gene>
<comment type="catalytic activity">
    <reaction evidence="6">
        <text>N(7)-methyl-GTP + H2O = N(7)-methyl-GMP + diphosphate + H(+)</text>
        <dbReference type="Rhea" id="RHEA:58744"/>
        <dbReference type="ChEBI" id="CHEBI:15377"/>
        <dbReference type="ChEBI" id="CHEBI:15378"/>
        <dbReference type="ChEBI" id="CHEBI:33019"/>
        <dbReference type="ChEBI" id="CHEBI:58285"/>
        <dbReference type="ChEBI" id="CHEBI:87133"/>
    </reaction>
</comment>
<keyword evidence="5 9" id="KW-0546">Nucleotide metabolism</keyword>
<dbReference type="SUPFAM" id="SSF52972">
    <property type="entry name" value="ITPase-like"/>
    <property type="match status" value="1"/>
</dbReference>
<organism evidence="10 11">
    <name type="scientific">Rhodothermus profundi</name>
    <dbReference type="NCBI Taxonomy" id="633813"/>
    <lineage>
        <taxon>Bacteria</taxon>
        <taxon>Pseudomonadati</taxon>
        <taxon>Rhodothermota</taxon>
        <taxon>Rhodothermia</taxon>
        <taxon>Rhodothermales</taxon>
        <taxon>Rhodothermaceae</taxon>
        <taxon>Rhodothermus</taxon>
    </lineage>
</organism>
<dbReference type="EMBL" id="FRAU01000001">
    <property type="protein sequence ID" value="SHK02612.1"/>
    <property type="molecule type" value="Genomic_DNA"/>
</dbReference>
<evidence type="ECO:0000256" key="7">
    <source>
        <dbReference type="ARBA" id="ARBA00053369"/>
    </source>
</evidence>